<accession>A0A8K9UQS3</accession>
<sequence length="188" mass="21142">IKDLSAFERGMEVGARIIGLSVSRTTTLLGCSRSTVSCVYQEWSTTQRTSNQLDTTVGSIGVNTCQHPSELFQHLVTTISRILHKSGLYGRVARRKPFLKDIHKNTEFKFVLNLASPASRPKPLSGHTKVTILRCEFCEWMVVEKLKLPLTFPLLSLSFTFAYCPALSLDLSVLVHCVRRQVRPLLNH</sequence>
<dbReference type="GeneTree" id="ENSGT01030000239923"/>
<evidence type="ECO:0000313" key="2">
    <source>
        <dbReference type="Proteomes" id="UP000694395"/>
    </source>
</evidence>
<dbReference type="AlphaFoldDB" id="A0A8K9UQS3"/>
<dbReference type="Ensembl" id="ENSOMYT00000136952.1">
    <property type="protein sequence ID" value="ENSOMYP00000114370.1"/>
    <property type="gene ID" value="ENSOMYG00000071729.1"/>
</dbReference>
<reference evidence="1" key="3">
    <citation type="submission" date="2025-09" db="UniProtKB">
        <authorList>
            <consortium name="Ensembl"/>
        </authorList>
    </citation>
    <scope>IDENTIFICATION</scope>
</reference>
<proteinExistence type="predicted"/>
<protein>
    <submittedName>
        <fullName evidence="1">Uncharacterized protein</fullName>
    </submittedName>
</protein>
<keyword evidence="2" id="KW-1185">Reference proteome</keyword>
<dbReference type="Proteomes" id="UP000694395">
    <property type="component" value="Chromosome 10"/>
</dbReference>
<evidence type="ECO:0000313" key="1">
    <source>
        <dbReference type="Ensembl" id="ENSOMYP00000114370.1"/>
    </source>
</evidence>
<organism evidence="1 2">
    <name type="scientific">Oncorhynchus mykiss</name>
    <name type="common">Rainbow trout</name>
    <name type="synonym">Salmo gairdneri</name>
    <dbReference type="NCBI Taxonomy" id="8022"/>
    <lineage>
        <taxon>Eukaryota</taxon>
        <taxon>Metazoa</taxon>
        <taxon>Chordata</taxon>
        <taxon>Craniata</taxon>
        <taxon>Vertebrata</taxon>
        <taxon>Euteleostomi</taxon>
        <taxon>Actinopterygii</taxon>
        <taxon>Neopterygii</taxon>
        <taxon>Teleostei</taxon>
        <taxon>Protacanthopterygii</taxon>
        <taxon>Salmoniformes</taxon>
        <taxon>Salmonidae</taxon>
        <taxon>Salmoninae</taxon>
        <taxon>Oncorhynchus</taxon>
    </lineage>
</organism>
<reference evidence="1" key="1">
    <citation type="submission" date="2020-07" db="EMBL/GenBank/DDBJ databases">
        <title>A long reads based de novo assembly of the rainbow trout Arlee double haploid line genome.</title>
        <authorList>
            <person name="Gao G."/>
            <person name="Palti Y."/>
        </authorList>
    </citation>
    <scope>NUCLEOTIDE SEQUENCE [LARGE SCALE GENOMIC DNA]</scope>
</reference>
<name>A0A8K9UQS3_ONCMY</name>
<reference evidence="1" key="2">
    <citation type="submission" date="2025-08" db="UniProtKB">
        <authorList>
            <consortium name="Ensembl"/>
        </authorList>
    </citation>
    <scope>IDENTIFICATION</scope>
</reference>